<dbReference type="Pfam" id="PF13412">
    <property type="entry name" value="HTH_24"/>
    <property type="match status" value="1"/>
</dbReference>
<dbReference type="SUPFAM" id="SSF53067">
    <property type="entry name" value="Actin-like ATPase domain"/>
    <property type="match status" value="1"/>
</dbReference>
<dbReference type="InterPro" id="IPR036388">
    <property type="entry name" value="WH-like_DNA-bd_sf"/>
</dbReference>
<accession>A0ABU3VFW7</accession>
<evidence type="ECO:0000313" key="2">
    <source>
        <dbReference type="EMBL" id="MDU9005076.1"/>
    </source>
</evidence>
<dbReference type="PROSITE" id="PS01125">
    <property type="entry name" value="ROK"/>
    <property type="match status" value="1"/>
</dbReference>
<keyword evidence="3" id="KW-1185">Reference proteome</keyword>
<dbReference type="InterPro" id="IPR049874">
    <property type="entry name" value="ROK_cs"/>
</dbReference>
<dbReference type="Proteomes" id="UP001255416">
    <property type="component" value="Unassembled WGS sequence"/>
</dbReference>
<gene>
    <name evidence="2" type="ORF">QO231_14600</name>
</gene>
<dbReference type="Pfam" id="PF00480">
    <property type="entry name" value="ROK"/>
    <property type="match status" value="1"/>
</dbReference>
<evidence type="ECO:0000313" key="3">
    <source>
        <dbReference type="Proteomes" id="UP001255416"/>
    </source>
</evidence>
<dbReference type="InterPro" id="IPR036390">
    <property type="entry name" value="WH_DNA-bd_sf"/>
</dbReference>
<dbReference type="EMBL" id="JASMWN010000011">
    <property type="protein sequence ID" value="MDU9005076.1"/>
    <property type="molecule type" value="Genomic_DNA"/>
</dbReference>
<dbReference type="PANTHER" id="PTHR18964">
    <property type="entry name" value="ROK (REPRESSOR, ORF, KINASE) FAMILY"/>
    <property type="match status" value="1"/>
</dbReference>
<dbReference type="RefSeq" id="WP_316777754.1">
    <property type="nucleotide sequence ID" value="NZ_JASMWN010000011.1"/>
</dbReference>
<dbReference type="PANTHER" id="PTHR18964:SF149">
    <property type="entry name" value="BIFUNCTIONAL UDP-N-ACETYLGLUCOSAMINE 2-EPIMERASE_N-ACETYLMANNOSAMINE KINASE"/>
    <property type="match status" value="1"/>
</dbReference>
<proteinExistence type="inferred from homology"/>
<name>A0ABU3VFW7_9RHOB</name>
<evidence type="ECO:0000256" key="1">
    <source>
        <dbReference type="ARBA" id="ARBA00006479"/>
    </source>
</evidence>
<dbReference type="InterPro" id="IPR043129">
    <property type="entry name" value="ATPase_NBD"/>
</dbReference>
<comment type="caution">
    <text evidence="2">The sequence shown here is derived from an EMBL/GenBank/DDBJ whole genome shotgun (WGS) entry which is preliminary data.</text>
</comment>
<protein>
    <submittedName>
        <fullName evidence="2">ROK family transcriptional regulator</fullName>
    </submittedName>
</protein>
<dbReference type="SUPFAM" id="SSF46785">
    <property type="entry name" value="Winged helix' DNA-binding domain"/>
    <property type="match status" value="1"/>
</dbReference>
<dbReference type="Gene3D" id="3.30.420.40">
    <property type="match status" value="2"/>
</dbReference>
<sequence>MVVLPREYGRRRLLRQIRLSGRIPRIELANQTGMSRATVTTITAELLQAGLIEEIARPETAPDTRRGRPRVDLKIRGRAHTLVGAKISNRQLSLVLLDFEGEQLAELELQMPAATFSPDRLAGVIAEAVEDLTRRAGLTTNDISGVGLGIAGIVQAAEGVVYWSPSLTQRNVEFGDILTRRLGRPVFVDNDANLVAVAEQTFGLGQSHSDFIVVTIESGVGMGLVIGGDLYRGTRGCGAEFGHTKVHLDGALCRCGQRGCLEAYVADYALLREATAVPGDDPTAPPAARIETLLNAAREGDSTARSIVDRAGRMFALGLANLVNIFDPELIILAGEQMQFDHLFADEVIAAIRTSIVQIDKAPPEVVIHKWGNLMWARGAAAYALDNVTDIALAGLNDNAA</sequence>
<dbReference type="InterPro" id="IPR000600">
    <property type="entry name" value="ROK"/>
</dbReference>
<reference evidence="3" key="1">
    <citation type="submission" date="2023-05" db="EMBL/GenBank/DDBJ databases">
        <title>Sedimentitalea sp. nov. JM2-8.</title>
        <authorList>
            <person name="Huang J."/>
        </authorList>
    </citation>
    <scope>NUCLEOTIDE SEQUENCE [LARGE SCALE GENOMIC DNA]</scope>
    <source>
        <strain evidence="3">KHS03</strain>
    </source>
</reference>
<organism evidence="2 3">
    <name type="scientific">Sedimentitalea todarodis</name>
    <dbReference type="NCBI Taxonomy" id="1631240"/>
    <lineage>
        <taxon>Bacteria</taxon>
        <taxon>Pseudomonadati</taxon>
        <taxon>Pseudomonadota</taxon>
        <taxon>Alphaproteobacteria</taxon>
        <taxon>Rhodobacterales</taxon>
        <taxon>Paracoccaceae</taxon>
        <taxon>Sedimentitalea</taxon>
    </lineage>
</organism>
<comment type="similarity">
    <text evidence="1">Belongs to the ROK (NagC/XylR) family.</text>
</comment>
<dbReference type="CDD" id="cd24073">
    <property type="entry name" value="ASKHA_ATPase_ROK_CYANR"/>
    <property type="match status" value="1"/>
</dbReference>
<dbReference type="Gene3D" id="1.10.10.10">
    <property type="entry name" value="Winged helix-like DNA-binding domain superfamily/Winged helix DNA-binding domain"/>
    <property type="match status" value="1"/>
</dbReference>